<name>A0A5Q0BLC9_9GAMM</name>
<evidence type="ECO:0000256" key="1">
    <source>
        <dbReference type="SAM" id="SignalP"/>
    </source>
</evidence>
<dbReference type="InterPro" id="IPR010706">
    <property type="entry name" value="Fatty_acid_cis-trans_isomerase"/>
</dbReference>
<keyword evidence="1" id="KW-0732">Signal</keyword>
<dbReference type="PROSITE" id="PS51257">
    <property type="entry name" value="PROKAR_LIPOPROTEIN"/>
    <property type="match status" value="1"/>
</dbReference>
<dbReference type="AlphaFoldDB" id="A0A5Q0BLC9"/>
<evidence type="ECO:0000313" key="3">
    <source>
        <dbReference type="Proteomes" id="UP000325755"/>
    </source>
</evidence>
<dbReference type="RefSeq" id="WP_153250710.1">
    <property type="nucleotide sequence ID" value="NZ_CP044205.1"/>
</dbReference>
<dbReference type="GO" id="GO:0016853">
    <property type="term" value="F:isomerase activity"/>
    <property type="evidence" value="ECO:0007669"/>
    <property type="project" value="UniProtKB-KW"/>
</dbReference>
<dbReference type="EMBL" id="CP044205">
    <property type="protein sequence ID" value="QFY44745.1"/>
    <property type="molecule type" value="Genomic_DNA"/>
</dbReference>
<dbReference type="InParanoid" id="A0A5Q0BLC9"/>
<evidence type="ECO:0000313" key="2">
    <source>
        <dbReference type="EMBL" id="QFY44745.1"/>
    </source>
</evidence>
<sequence>MQKIFSLLCALIVISPFLGGCEPPGQLRSNERFGPSAVINRSTPVLLEKTSAIDYERDIKPILDSRCAVCHGCYDAPCQLNLTAFPGVERGANKARVYDGTRLLAANLTRLFDDGRSVGDWRSKGFSPVLNERKQTLFVNTENSVLARMLMLKHLNPLPKTDRLPDSFDFSLDRDSQQCPTAEEFDRFAGEHALWGMPYGLPGLKKNEEDALLRWLKAGSPYKPPEPPGGVFQAHIQQWEAFFNGDSLKQRLMSRYIFEHLFLANLYFDDVAPLSYFQLVRSKTPPGVPIELIATRRPYDDPGVARVYYRLRPLPGTVLVKTHLPYALNSRRMEKYRTWFLDNISTVNFLPSYRPEVASNPFETFKDIPVNSRYRFLLDEAQFIVMGFMKGPVCRGQVALNVIDDRFWVFFVAPEKKLMPEAEAFLAQESNNLRLPSEEGSEIDPLSSWLKYSALQNKYLESRSARLTRLFKEGNGINLDLIWNGDGVNSNAALTVFRNFDSASVVKGLIGESPKTAWVVDYTLLERMHYLLVAGYDVYGNIGHQLASRLYMDFMRMEAEFHFLGFLPQQARVEERDYWYRGASDSVKNYIFGNRYNVDLQTAIRYAGNKPKEEFFGMLKQRLSPVLDRRHEIAGDADQFVAEQLARLVKTPGLSAYWMPETAFLLVENDDAAEKSKLIGIYTLIHDDAHSNISQPFRESNNRLPEEDRLSIAKGIIGAYPNVFLRAPKSRLRELVIEMQHLNSESDYQALLSKFGVRRTHPDFWQISDSMHREYGATDPVEAGLLDYNRYENR</sequence>
<accession>A0A5Q0BLC9</accession>
<dbReference type="KEGG" id="mmob:F6R98_20680"/>
<dbReference type="Pfam" id="PF06934">
    <property type="entry name" value="CTI"/>
    <property type="match status" value="1"/>
</dbReference>
<gene>
    <name evidence="2" type="ORF">F6R98_20680</name>
</gene>
<keyword evidence="3" id="KW-1185">Reference proteome</keyword>
<dbReference type="Proteomes" id="UP000325755">
    <property type="component" value="Chromosome"/>
</dbReference>
<feature type="signal peptide" evidence="1">
    <location>
        <begin position="1"/>
        <end position="20"/>
    </location>
</feature>
<reference evidence="2 3" key="1">
    <citation type="submission" date="2019-09" db="EMBL/GenBank/DDBJ databases">
        <title>Ecophysiology of the spiral-shaped methanotroph Methylospira mobilis as revealed by the complete genome sequence.</title>
        <authorList>
            <person name="Oshkin I.Y."/>
            <person name="Dedysh S.N."/>
            <person name="Miroshnikov K."/>
            <person name="Danilova O.V."/>
            <person name="Hakobyan A."/>
            <person name="Liesack W."/>
        </authorList>
    </citation>
    <scope>NUCLEOTIDE SEQUENCE [LARGE SCALE GENOMIC DNA]</scope>
    <source>
        <strain evidence="2 3">Shm1</strain>
    </source>
</reference>
<feature type="chain" id="PRO_5025013918" evidence="1">
    <location>
        <begin position="21"/>
        <end position="794"/>
    </location>
</feature>
<organism evidence="2 3">
    <name type="scientific">Candidatus Methylospira mobilis</name>
    <dbReference type="NCBI Taxonomy" id="1808979"/>
    <lineage>
        <taxon>Bacteria</taxon>
        <taxon>Pseudomonadati</taxon>
        <taxon>Pseudomonadota</taxon>
        <taxon>Gammaproteobacteria</taxon>
        <taxon>Methylococcales</taxon>
        <taxon>Methylococcaceae</taxon>
        <taxon>Candidatus Methylospira</taxon>
    </lineage>
</organism>
<keyword evidence="2" id="KW-0413">Isomerase</keyword>
<dbReference type="OrthoDB" id="9809746at2"/>
<proteinExistence type="predicted"/>
<protein>
    <submittedName>
        <fullName evidence="2">Fatty acid cis/trans isomerase</fullName>
    </submittedName>
</protein>